<dbReference type="EMBL" id="LGCK01000001">
    <property type="protein sequence ID" value="KPL75098.1"/>
    <property type="molecule type" value="Genomic_DNA"/>
</dbReference>
<dbReference type="Proteomes" id="UP000050430">
    <property type="component" value="Unassembled WGS sequence"/>
</dbReference>
<accession>A0A0N8GME8</accession>
<evidence type="ECO:0008006" key="3">
    <source>
        <dbReference type="Google" id="ProtNLM"/>
    </source>
</evidence>
<evidence type="ECO:0000313" key="2">
    <source>
        <dbReference type="Proteomes" id="UP000050430"/>
    </source>
</evidence>
<reference evidence="1 2" key="1">
    <citation type="submission" date="2015-07" db="EMBL/GenBank/DDBJ databases">
        <title>Genome sequence of Leptolinea tardivitalis DSM 16556.</title>
        <authorList>
            <person name="Hemp J."/>
            <person name="Ward L.M."/>
            <person name="Pace L.A."/>
            <person name="Fischer W.W."/>
        </authorList>
    </citation>
    <scope>NUCLEOTIDE SEQUENCE [LARGE SCALE GENOMIC DNA]</scope>
    <source>
        <strain evidence="1 2">YMTK-2</strain>
    </source>
</reference>
<name>A0A0N8GME8_9CHLR</name>
<comment type="caution">
    <text evidence="1">The sequence shown here is derived from an EMBL/GenBank/DDBJ whole genome shotgun (WGS) entry which is preliminary data.</text>
</comment>
<gene>
    <name evidence="1" type="ORF">ADM99_00275</name>
</gene>
<dbReference type="OrthoDB" id="7775479at2"/>
<sequence>MNIYSNLGGNSGVIGYEIGPTFIIVQFKDGSKYLYNYDVPGPASVEKMKSLALAGVGLNSYISSVVKKNYAAKL</sequence>
<organism evidence="1 2">
    <name type="scientific">Leptolinea tardivitalis</name>
    <dbReference type="NCBI Taxonomy" id="229920"/>
    <lineage>
        <taxon>Bacteria</taxon>
        <taxon>Bacillati</taxon>
        <taxon>Chloroflexota</taxon>
        <taxon>Anaerolineae</taxon>
        <taxon>Anaerolineales</taxon>
        <taxon>Anaerolineaceae</taxon>
        <taxon>Leptolinea</taxon>
    </lineage>
</organism>
<evidence type="ECO:0000313" key="1">
    <source>
        <dbReference type="EMBL" id="KPL75098.1"/>
    </source>
</evidence>
<dbReference type="RefSeq" id="WP_062420698.1">
    <property type="nucleotide sequence ID" value="NZ_BBYA01000003.1"/>
</dbReference>
<dbReference type="AlphaFoldDB" id="A0A0N8GME8"/>
<protein>
    <recommendedName>
        <fullName evidence="3">KTSC domain-containing protein</fullName>
    </recommendedName>
</protein>
<keyword evidence="2" id="KW-1185">Reference proteome</keyword>
<proteinExistence type="predicted"/>